<dbReference type="Pfam" id="PF17973">
    <property type="entry name" value="bMG10"/>
    <property type="match status" value="1"/>
</dbReference>
<dbReference type="SMART" id="SM01360">
    <property type="entry name" value="A2M"/>
    <property type="match status" value="1"/>
</dbReference>
<organism evidence="7 8">
    <name type="scientific">Nannocystis exedens</name>
    <dbReference type="NCBI Taxonomy" id="54"/>
    <lineage>
        <taxon>Bacteria</taxon>
        <taxon>Pseudomonadati</taxon>
        <taxon>Myxococcota</taxon>
        <taxon>Polyangia</taxon>
        <taxon>Nannocystales</taxon>
        <taxon>Nannocystaceae</taxon>
        <taxon>Nannocystis</taxon>
    </lineage>
</organism>
<dbReference type="InterPro" id="IPR032812">
    <property type="entry name" value="SbsA_Ig"/>
</dbReference>
<dbReference type="Gene3D" id="2.60.40.1930">
    <property type="match status" value="1"/>
</dbReference>
<dbReference type="Gene3D" id="1.50.10.20">
    <property type="match status" value="1"/>
</dbReference>
<dbReference type="InterPro" id="IPR002890">
    <property type="entry name" value="MG2"/>
</dbReference>
<dbReference type="InterPro" id="IPR001599">
    <property type="entry name" value="Macroglobln_a2"/>
</dbReference>
<dbReference type="Pfam" id="PF01835">
    <property type="entry name" value="MG2"/>
    <property type="match status" value="1"/>
</dbReference>
<accession>A0A1I2FNA6</accession>
<dbReference type="InterPro" id="IPR013783">
    <property type="entry name" value="Ig-like_fold"/>
</dbReference>
<protein>
    <recommendedName>
        <fullName evidence="9">Alpha-2-macroglobulin</fullName>
    </recommendedName>
</protein>
<dbReference type="OrthoDB" id="9767116at2"/>
<reference evidence="8" key="1">
    <citation type="submission" date="2016-10" db="EMBL/GenBank/DDBJ databases">
        <authorList>
            <person name="Varghese N."/>
            <person name="Submissions S."/>
        </authorList>
    </citation>
    <scope>NUCLEOTIDE SEQUENCE [LARGE SCALE GENOMIC DNA]</scope>
    <source>
        <strain evidence="8">ATCC 25963</strain>
    </source>
</reference>
<evidence type="ECO:0000259" key="5">
    <source>
        <dbReference type="SMART" id="SM01359"/>
    </source>
</evidence>
<evidence type="ECO:0000313" key="7">
    <source>
        <dbReference type="EMBL" id="SFF05911.1"/>
    </source>
</evidence>
<dbReference type="CDD" id="cd02891">
    <property type="entry name" value="A2M_like"/>
    <property type="match status" value="1"/>
</dbReference>
<dbReference type="Pfam" id="PF00207">
    <property type="entry name" value="A2M"/>
    <property type="match status" value="1"/>
</dbReference>
<dbReference type="Gene3D" id="2.60.40.10">
    <property type="entry name" value="Immunoglobulins"/>
    <property type="match status" value="1"/>
</dbReference>
<dbReference type="InterPro" id="IPR008930">
    <property type="entry name" value="Terpenoid_cyclase/PrenylTrfase"/>
</dbReference>
<evidence type="ECO:0000256" key="3">
    <source>
        <dbReference type="SAM" id="MobiDB-lite"/>
    </source>
</evidence>
<evidence type="ECO:0000256" key="1">
    <source>
        <dbReference type="ARBA" id="ARBA00010556"/>
    </source>
</evidence>
<feature type="domain" description="Alpha-2-macroglobulin bait region" evidence="5">
    <location>
        <begin position="997"/>
        <end position="1145"/>
    </location>
</feature>
<feature type="region of interest" description="Disordered" evidence="3">
    <location>
        <begin position="224"/>
        <end position="247"/>
    </location>
</feature>
<dbReference type="SMART" id="SM01359">
    <property type="entry name" value="A2M_N_2"/>
    <property type="match status" value="1"/>
</dbReference>
<evidence type="ECO:0000259" key="6">
    <source>
        <dbReference type="SMART" id="SM01360"/>
    </source>
</evidence>
<dbReference type="InterPro" id="IPR041246">
    <property type="entry name" value="Bact_MG10"/>
</dbReference>
<evidence type="ECO:0000313" key="8">
    <source>
        <dbReference type="Proteomes" id="UP000199400"/>
    </source>
</evidence>
<evidence type="ECO:0000256" key="2">
    <source>
        <dbReference type="ARBA" id="ARBA00022729"/>
    </source>
</evidence>
<keyword evidence="2 4" id="KW-0732">Signal</keyword>
<sequence>MTPRLSSSAALVAALLACKNSGPADPEPALPEADVLAAFDPAALVDRPGAPPRVPTGAPLAVLDYAPQGRTAGGAAIKIRFNQPVVALGVEQIPDLARFIAFDPPLKGEAAFQTPDLLVFHPGEALRDATTYTVRFAPGLVGLDGQRLAQGVEWTFETPRPQVLGADTLHRNDVELPATRRDTPFVVTFDHPTTLAEVRAHLVASARPLAREDAKPAPVQLQIRESTAAERDQAGYHGDEPRDDRGRHFTVRPQGLWPGDSEVVLAVTPGLVGRRGPLPLETPWEVSFETYGPQAVVSLPCGEETRCGLEPIHIGLRNPVREGQARHVSVSPRPKSLHIEVADAYDESGGTDIEILGQFVPGTTYTVSIAPGLKDIYGQSFPGGFKRTVVVERRPELALSSESGTLLPGRKQTVGIEARFLKSLRVRAAVIGELELARQPWQALPMPAGASERTVALAPKGAGGWASIALDVADLVGGERGAVLVEVSPGELTASADGERPTAVRGLYRLTDLGPVVIDSPTQAVVQVLRLSDSTPVAGATVARLVQVDEELTTRPLGATDGDGLLALPPVSEYMSKGIVKAGEASQAQQLVIVDPASGDRTAIAAGEVPAAESLAADLRPHERAIARVVADRGAYRPGEKVKVVGWAAIETPHRKSGLRHMAQKTEATFSLTDPRGVEVASRTVKTTAEGKFWAELELPAEAALGRYTVAARVGGAEARETIMVEDYRVPEFQVAASVARPDVLAGDRAELRVNASYYFGGAVPIVLLMHQATCTPRRWRPPGLDSSWVVGRPLPYRVGTQPGPRERTRPDPAAKPGFMEVAIPLTLGAAGHPHRCTISAEVRDASNQAVGAEAQLQVHPADFYLAMAMPAGHRRAGDRVDVPVRAVDLAGARVAKNGVKVMVERTWSEVQERAEGGRMVFAGYVDKTEKIKTCELTTAAEGADARCELPPLEEGSYQLRAEVTTADKRTVATVGSFWVAEGSRRKWVPRPQEQRLSLETSAQKVTPGEAVDVAVHAPWRGGRGVLVLDRKGLREFQPFRFADAGTASFRFTSDDSWSPQVHVRAFVVAPIDPQRRPQRPEVLSAKATVAQGSEHRRLQVRVEAPNKAGPGETIELAAFVRDAAGAPVAGRVALWAVDEAVLALTDYEVPDLLPSFLPGGDAGTTSYDDYRAVLWPYTPVADDPWLSGSWGYGRGSGSGYGSGGGVHGGVLGGSAGAVPAARERFETTPVFLADLAADAAGVARTRAVLPENLTTFRIFALASARLEDKTSPGRFGVGDARTTVTSPFIVRAATPRQLRPGDAAEVAAIVQNFTDVAGRAAVELVLHDDSGTKGHDLVAMSPKTVEVDVPAGGQVRVPFTIRADAAGEAKLELRAVLRAGGRQAGGDAVKLALPVEPERTLTEKVAMYGSLADDRAIAIPVKLPGAVRPDVGGVSVSASSSLLGGLEDAADALLTYPYGCVEQTSSRLLPVVSLLALHATYPLGLREDPQVFVKAGVDRILTMQTSSGGFAYWPGSDEVHPYASGYATWVLGLAARAGYPVPKDALEQALADLERRLPPADARQRWSGELERHALALHVLAEAERFKREHVDALFARRADLPAYGRAFLLMAMHRADPQRPEVTTLTQELLADLEELPATAHVIEREDGSGGQFFHSDGRSDAIILSALLRVRPEHAVIEKLARGLLERRIGGAWRNTQENAYALIAITDYARVREAEPPDFVGRAWVGSKPVFEASFLGRDLKGQEATAKMPDILKPTGAGRPAPAAGPLTVVLQRQGQGRMYYRLGVEWAPAEPNPPAREHGLEIRRELRLADGALNGRPIAIGDAVAIDLTLSARTRIRYVALEVPLPAGLEAVQRDLGKGQAAATLSGSRGWWASYEELRRDRVVVFADDLPPGTHHHTVFLRATSRGDFSLPPAHAEAMYMPEVWGRSAGARVTVR</sequence>
<feature type="domain" description="Alpha-2-macroglobulin" evidence="6">
    <location>
        <begin position="1229"/>
        <end position="1325"/>
    </location>
</feature>
<dbReference type="Pfam" id="PF07703">
    <property type="entry name" value="A2M_BRD"/>
    <property type="match status" value="1"/>
</dbReference>
<dbReference type="SMART" id="SM01419">
    <property type="entry name" value="Thiol-ester_cl"/>
    <property type="match status" value="1"/>
</dbReference>
<feature type="signal peptide" evidence="4">
    <location>
        <begin position="1"/>
        <end position="24"/>
    </location>
</feature>
<dbReference type="Pfam" id="PF13205">
    <property type="entry name" value="Big_5"/>
    <property type="match status" value="1"/>
</dbReference>
<dbReference type="SUPFAM" id="SSF48239">
    <property type="entry name" value="Terpenoid cyclases/Protein prenyltransferases"/>
    <property type="match status" value="1"/>
</dbReference>
<feature type="compositionally biased region" description="Basic and acidic residues" evidence="3">
    <location>
        <begin position="227"/>
        <end position="247"/>
    </location>
</feature>
<comment type="similarity">
    <text evidence="1">Belongs to the protease inhibitor I39 (alpha-2-macroglobulin) family. Bacterial alpha-2-macroglobulin subfamily.</text>
</comment>
<dbReference type="InterPro" id="IPR047565">
    <property type="entry name" value="Alpha-macroglob_thiol-ester_cl"/>
</dbReference>
<feature type="chain" id="PRO_5011756014" description="Alpha-2-macroglobulin" evidence="4">
    <location>
        <begin position="25"/>
        <end position="1942"/>
    </location>
</feature>
<dbReference type="PROSITE" id="PS51257">
    <property type="entry name" value="PROKAR_LIPOPROTEIN"/>
    <property type="match status" value="1"/>
</dbReference>
<feature type="region of interest" description="Disordered" evidence="3">
    <location>
        <begin position="796"/>
        <end position="816"/>
    </location>
</feature>
<dbReference type="InterPro" id="IPR011625">
    <property type="entry name" value="A2M_N_BRD"/>
</dbReference>
<evidence type="ECO:0000256" key="4">
    <source>
        <dbReference type="SAM" id="SignalP"/>
    </source>
</evidence>
<dbReference type="GO" id="GO:0004866">
    <property type="term" value="F:endopeptidase inhibitor activity"/>
    <property type="evidence" value="ECO:0007669"/>
    <property type="project" value="InterPro"/>
</dbReference>
<dbReference type="RefSeq" id="WP_096332183.1">
    <property type="nucleotide sequence ID" value="NZ_FOMX01000027.1"/>
</dbReference>
<keyword evidence="8" id="KW-1185">Reference proteome</keyword>
<dbReference type="Proteomes" id="UP000199400">
    <property type="component" value="Unassembled WGS sequence"/>
</dbReference>
<gene>
    <name evidence="7" type="ORF">SAMN02745121_06702</name>
</gene>
<dbReference type="InterPro" id="IPR051802">
    <property type="entry name" value="YfhM-like"/>
</dbReference>
<dbReference type="STRING" id="54.SAMN02745121_06702"/>
<proteinExistence type="inferred from homology"/>
<dbReference type="Gene3D" id="2.60.40.3710">
    <property type="match status" value="1"/>
</dbReference>
<evidence type="ECO:0008006" key="9">
    <source>
        <dbReference type="Google" id="ProtNLM"/>
    </source>
</evidence>
<dbReference type="PANTHER" id="PTHR40094">
    <property type="entry name" value="ALPHA-2-MACROGLOBULIN HOMOLOG"/>
    <property type="match status" value="1"/>
</dbReference>
<dbReference type="EMBL" id="FOMX01000027">
    <property type="protein sequence ID" value="SFF05911.1"/>
    <property type="molecule type" value="Genomic_DNA"/>
</dbReference>
<name>A0A1I2FNA6_9BACT</name>
<dbReference type="PANTHER" id="PTHR40094:SF1">
    <property type="entry name" value="UBIQUITIN DOMAIN-CONTAINING PROTEIN"/>
    <property type="match status" value="1"/>
</dbReference>